<evidence type="ECO:0008006" key="6">
    <source>
        <dbReference type="Google" id="ProtNLM"/>
    </source>
</evidence>
<dbReference type="Gene3D" id="3.40.50.1820">
    <property type="entry name" value="alpha/beta hydrolase"/>
    <property type="match status" value="1"/>
</dbReference>
<dbReference type="Gene3D" id="1.20.1290.10">
    <property type="entry name" value="AhpD-like"/>
    <property type="match status" value="1"/>
</dbReference>
<evidence type="ECO:0000256" key="1">
    <source>
        <dbReference type="SAM" id="MobiDB-lite"/>
    </source>
</evidence>
<reference evidence="4 5" key="1">
    <citation type="submission" date="2016-03" db="EMBL/GenBank/DDBJ databases">
        <title>Draft genome sequence of the Fonsecaea monophora CBS 269.37.</title>
        <authorList>
            <person name="Bombassaro A."/>
            <person name="Vinicius W.A."/>
            <person name="De Hoog S."/>
            <person name="Sun J."/>
            <person name="Souza E.M."/>
            <person name="Raittz R.T."/>
            <person name="Costa F."/>
            <person name="Leao A.C."/>
            <person name="Tadra-Sfeir M.Z."/>
            <person name="Baura V."/>
            <person name="Balsanelli E."/>
            <person name="Pedrosa F.O."/>
            <person name="Moreno L.F."/>
            <person name="Steffens M.B."/>
            <person name="Xi L."/>
            <person name="Bocca A.L."/>
            <person name="Felipe M.S."/>
            <person name="Teixeira M."/>
            <person name="Telles Filho F.Q."/>
            <person name="Azevedo C.M."/>
            <person name="Gomes R."/>
            <person name="Vicente V.A."/>
        </authorList>
    </citation>
    <scope>NUCLEOTIDE SEQUENCE [LARGE SCALE GENOMIC DNA]</scope>
    <source>
        <strain evidence="4 5">CBS 269.37</strain>
    </source>
</reference>
<dbReference type="OrthoDB" id="408373at2759"/>
<name>A0A177EPK2_9EURO</name>
<dbReference type="Proteomes" id="UP000077002">
    <property type="component" value="Unassembled WGS sequence"/>
</dbReference>
<dbReference type="InterPro" id="IPR029032">
    <property type="entry name" value="AhpD-like"/>
</dbReference>
<dbReference type="SUPFAM" id="SSF53474">
    <property type="entry name" value="alpha/beta-Hydrolases"/>
    <property type="match status" value="1"/>
</dbReference>
<dbReference type="PRINTS" id="PR00111">
    <property type="entry name" value="ABHYDROLASE"/>
</dbReference>
<dbReference type="GO" id="GO:0051920">
    <property type="term" value="F:peroxiredoxin activity"/>
    <property type="evidence" value="ECO:0007669"/>
    <property type="project" value="InterPro"/>
</dbReference>
<dbReference type="SUPFAM" id="SSF69118">
    <property type="entry name" value="AhpD-like"/>
    <property type="match status" value="1"/>
</dbReference>
<keyword evidence="5" id="KW-1185">Reference proteome</keyword>
<evidence type="ECO:0000313" key="4">
    <source>
        <dbReference type="EMBL" id="OAG33913.1"/>
    </source>
</evidence>
<dbReference type="AlphaFoldDB" id="A0A177EPK2"/>
<evidence type="ECO:0000259" key="3">
    <source>
        <dbReference type="Pfam" id="PF02627"/>
    </source>
</evidence>
<feature type="compositionally biased region" description="Polar residues" evidence="1">
    <location>
        <begin position="25"/>
        <end position="36"/>
    </location>
</feature>
<feature type="domain" description="Carboxymuconolactone decarboxylase-like" evidence="3">
    <location>
        <begin position="77"/>
        <end position="155"/>
    </location>
</feature>
<protein>
    <recommendedName>
        <fullName evidence="6">AB hydrolase-1 domain-containing protein</fullName>
    </recommendedName>
</protein>
<dbReference type="PANTHER" id="PTHR43798">
    <property type="entry name" value="MONOACYLGLYCEROL LIPASE"/>
    <property type="match status" value="1"/>
</dbReference>
<dbReference type="InterPro" id="IPR000073">
    <property type="entry name" value="AB_hydrolase_1"/>
</dbReference>
<dbReference type="InterPro" id="IPR029058">
    <property type="entry name" value="AB_hydrolase_fold"/>
</dbReference>
<dbReference type="RefSeq" id="XP_022505865.1">
    <property type="nucleotide sequence ID" value="XM_022661821.1"/>
</dbReference>
<dbReference type="InterPro" id="IPR050266">
    <property type="entry name" value="AB_hydrolase_sf"/>
</dbReference>
<evidence type="ECO:0000313" key="5">
    <source>
        <dbReference type="Proteomes" id="UP000077002"/>
    </source>
</evidence>
<feature type="region of interest" description="Disordered" evidence="1">
    <location>
        <begin position="1"/>
        <end position="39"/>
    </location>
</feature>
<gene>
    <name evidence="4" type="ORF">AYO21_11971</name>
</gene>
<organism evidence="4 5">
    <name type="scientific">Fonsecaea monophora</name>
    <dbReference type="NCBI Taxonomy" id="254056"/>
    <lineage>
        <taxon>Eukaryota</taxon>
        <taxon>Fungi</taxon>
        <taxon>Dikarya</taxon>
        <taxon>Ascomycota</taxon>
        <taxon>Pezizomycotina</taxon>
        <taxon>Eurotiomycetes</taxon>
        <taxon>Chaetothyriomycetidae</taxon>
        <taxon>Chaetothyriales</taxon>
        <taxon>Herpotrichiellaceae</taxon>
        <taxon>Fonsecaea</taxon>
    </lineage>
</organism>
<sequence>MSPSIESPNGDNGAVNGTHIENDKISATPTNKSSVETAPPASVSAKELIGYHEASRFAGEYLAGKVRRTVEQCPGLGRHILDVGFGTAMAQTSLSYREWALVSIATLTALGDVDDQLKVYVTGALTHGATIEEIQDIFQHANSFAGAPRSVNAVRHTHDLLSQWQSGSEPRQLPLPKGYTESIVLLGDHETMVRDTGGSGIPIVLIHALSMDGRMWRQVLPLLAAPDTRVIAYDLRGHGYARGAPLTRDLEHLCADLALLLNRLGVERADIYGASYGGAVAQYFALDYPQRTRSLAAIATAGKAPAVLATRATRAEEHGMDSLVAESVIRWFLPETIAQDTWCVRYARGCVRRARVEDWAAAWRAMAQLDCLERLPTLKTMPVLSLAGKQDLSATPPMMKAIADACTGNPNVEYHEIDPGTHMMVMEMPKPVAEKLAAFRKKVDGLVDK</sequence>
<feature type="domain" description="AB hydrolase-1" evidence="2">
    <location>
        <begin position="202"/>
        <end position="427"/>
    </location>
</feature>
<dbReference type="GeneID" id="34607048"/>
<comment type="caution">
    <text evidence="4">The sequence shown here is derived from an EMBL/GenBank/DDBJ whole genome shotgun (WGS) entry which is preliminary data.</text>
</comment>
<accession>A0A177EPK2</accession>
<proteinExistence type="predicted"/>
<dbReference type="Pfam" id="PF02627">
    <property type="entry name" value="CMD"/>
    <property type="match status" value="1"/>
</dbReference>
<dbReference type="InterPro" id="IPR003779">
    <property type="entry name" value="CMD-like"/>
</dbReference>
<feature type="compositionally biased region" description="Polar residues" evidence="1">
    <location>
        <begin position="1"/>
        <end position="10"/>
    </location>
</feature>
<evidence type="ECO:0000259" key="2">
    <source>
        <dbReference type="Pfam" id="PF00561"/>
    </source>
</evidence>
<dbReference type="EMBL" id="LVKK01000201">
    <property type="protein sequence ID" value="OAG33913.1"/>
    <property type="molecule type" value="Genomic_DNA"/>
</dbReference>
<dbReference type="Pfam" id="PF00561">
    <property type="entry name" value="Abhydrolase_1"/>
    <property type="match status" value="1"/>
</dbReference>